<reference evidence="2 3" key="1">
    <citation type="submission" date="2020-08" db="EMBL/GenBank/DDBJ databases">
        <authorList>
            <person name="Newling K."/>
            <person name="Davey J."/>
            <person name="Forrester S."/>
        </authorList>
    </citation>
    <scope>NUCLEOTIDE SEQUENCE [LARGE SCALE GENOMIC DNA]</scope>
    <source>
        <strain evidence="3">Crithidia deanei Carvalho (ATCC PRA-265)</strain>
    </source>
</reference>
<dbReference type="GO" id="GO:0016020">
    <property type="term" value="C:membrane"/>
    <property type="evidence" value="ECO:0007669"/>
    <property type="project" value="InterPro"/>
</dbReference>
<feature type="compositionally biased region" description="Low complexity" evidence="1">
    <location>
        <begin position="36"/>
        <end position="46"/>
    </location>
</feature>
<evidence type="ECO:0000313" key="2">
    <source>
        <dbReference type="EMBL" id="CAD2212658.1"/>
    </source>
</evidence>
<dbReference type="VEuPathDB" id="TriTrypDB:ADEAN_000007000"/>
<dbReference type="PANTHER" id="PTHR32085">
    <property type="entry name" value="PROTEIN CSF1"/>
    <property type="match status" value="1"/>
</dbReference>
<gene>
    <name evidence="2" type="ORF">ADEAN_000007000</name>
</gene>
<dbReference type="PANTHER" id="PTHR32085:SF3">
    <property type="entry name" value="PROTEIN CSF1"/>
    <property type="match status" value="1"/>
</dbReference>
<feature type="region of interest" description="Disordered" evidence="1">
    <location>
        <begin position="1768"/>
        <end position="1806"/>
    </location>
</feature>
<dbReference type="Proteomes" id="UP000515908">
    <property type="component" value="Chromosome 01"/>
</dbReference>
<sequence length="2715" mass="300799">MNMQVDKARAVAELAAETTLKRSTHANVPVAKKKPVLSSSPLSLSSEEQSTSVQFHTEMSAKDFADMENLKPKKKKKVFFLASSSSSDSDEDTGKGKAYTSFANEVSFDVASEFAKTMDACNKANDESKDYGLFFTFVTVVSISGRLKIADEGWLSVDVPSGLSLAESTLNDGNSNKRLSLAAKDFAVHAFVPIDKLRDMRDYPTDHTSKKYTEIFHLQTTVCVRQYTAYPFDGSLENHMYKQRQFIKNNDYEELINFRFFDVVSPPQSPHGGPNNETYPVRDPPTQARQQRVIDATAKSLQALIDQSASESEESSSEPSGQESASQKSKELSEPGTLSHELSQDDETTTSPSVDFLQRVPTCASGKDFETCLSASDASVSNFLGDSNHYDYPFDDESLMDESVPNLRPAEPPAVNKGAEFILRERIPLHRFYRVFFSTDCDENGTVLGFTTNNRKDRTSSVRYHAPLPNVPFILVEYPEEFPEYTIAREFYENCDDSEELSWATGCADNRKRSLQGSTTKHLHLELAEPLTVLVSKEFSPLVTAALRVVMAKYGARGAPLATMQTRTADFDEKVHGQMSVKPTSFIRETKKGKKSTVRKQQKRWQWEDILASAIIPCVELKLMTCLPVPSYNLPTEKAENGMYSTTLGIRGINGVLRYNRPPSGVESASSSSRKMSASVSLKCLSLVTQIEDEPIAREGKLTVDAPLIVYDESKDNIGVIYIAKIRGRGKRDVVRSAEGGACSVLVDTVGIHVTKDYISYLLSLFAMADEMRTDFMQRVYSETWSGVSSPLEAQRSSQMISSSSFHKGTVTTERGRTVQGKGNIRLFRVVMINSFKHGRYIKLDIPSSSVFEVSNTMANFVIVTPRATRDNCLHLQFIGDVDALRIKLYPSLLHCINTPSLEGGTRFLQKNDDMDGGTKESSEFPSTESGLLLLYTGTFTLHTLDISVMHSAMNYLQLRGKNLTGCAEARNDRLSSRECVQVDVLTEAISERLKARLRAKARAARERASQSRYASPSSVTGQLQLRSTASFFAEQLLLRYVAEVILPKELTTGDTPSRVDPQVIIAAIDQVAIAAQFTDQFDIVGKQINLEVSIHRVYCVSPFRPESSSTVHPQIQQIVTAWKLAAHALSSQNTDGLTTVIAQSPKKSTGKGNQNSNSGLFVSIQAKNIEGIVGLPQNISQKFFLPQLSLIVQTSSNGRVGAQVHAHPFSITSKSSTLDNYQVTLPHMYLIYAHDQIKLTCSVMVETVAITVTPLFINHTLLTIEKMKELIVATQQTIPHTNSQGAATNTGGEPAPRPGKRQTFLFLLRGLSFSYLTSMTNLRFSLKSLNATAETSVLTGFSVLDWTVHVSTLQVALVDRDDHDQMTTRSKLVPPLHKHAPKSGGASKPHTPLGGFIWGSLEFSLTLSSDMTNYNNEVQETLRKEASFQACSPELQKALLDTVGHSTYRWVLSVYSPLVILRVGLESLLKQCLDETQADIWELKNAATKEGERFRMMLSNEKTFKKLQAQKRRYDALIRKNESEHAENVRRVAERVARDVSLRRRNAIGNEESDILELLRITSKHRFVTTISNFLIVVPFGDATFKSLLEEDPKMFSCGKNTKHIHNATCILRKKTLPTLALRVGIDEITFTCGVESVRHFAPILLSDVDKSFLTSELKVTGRLFSSKLVAYFTTGSPIPSTSHLQRLLEDTVVLGGVGILTLDNREEIQKTRNTILIEIIESPFHIEKKDGVFSIGAIMDISGPKICLSSRFPIFVSQLQNEFPTTSLPHARGDSSQMSANLDEGATSENVPVQPGKSRRRSSSSSAQNNYFVLDVSARLGIGSVRFFSFGKKESQPVNDNENIFTRKFTHSSRKSQKGNKTARVVTPAEEQNIAFGGKSRMPEGNMNLMLTVPLPSVVTQIAAKRSTDMNEEDVSMVRCEIRSGSIEIGPSIIGFFKDIEQAASDYGFHKQECEKNILQKVKEIENGVTSKKIALHCTVTDLLVPVPRAYATELFNSKIRQYTSKRKTRADPPRQPCQGEQRSVVVKPSYLSIHLSLLEFSLILTSEPVASTNLTVFLGDRGSVDLLVKVYRGGSHAVLSRVPDNTIIMNVRRLRAECQTKLEVKSVEVFLPEGEVVISKRVRHDDVVNSIAVNLPFNVEGTDPNLILRVPHIAQVFTIQQLWTSVIGEALEQMKGVFLSATSPLPSVPQPISTPVQTNGNERTLVVIYVSYGLCHFDLGTGNSHQLLFGTGRLAAEKRVCGGHSGVNLLRCHISNFSTKSEGVLAGVVSIGDIIAQGFVIENMESSETFLRSPESRTFRSRVIVKNVHVAFKERQVKDVFECKSTLFDLNSMDGVGVDGYTTSDLDVLLSRATLGVTPSTVPAFLTFIKSVSFMVADQKRIANEKLKEDKVPVGRLASISTQIKEVLYSWESRRSSADNSVLRRLSESEKPFNEADTATARDSLPKDVPVIPFFGNRLTHVPCGQLRFTVDETTLLLGAISSAEATTGCVVASFPKTRLSFAECPSDDYTAAKKMLIIETRNVELYRPGSYKIVIMGFRGDNYFEFFTKQEMGSADVFFTLLLKQTHPWTGNPRFRDFEEMISLIKSFADKKNADVFQKFGSVDANFNANSAQVPPSKAASEAPAVDEEEPIPIHVDATDPRVLKALRGVNFSPQLRFGGDVSVNTEVILNWIGITEKMLPTVLNSKLCDGLEGLLDKFAEITSERTKEQI</sequence>
<accession>A0A7G2BYR7</accession>
<protein>
    <submittedName>
        <fullName evidence="2">Uncharacterized protein</fullName>
    </submittedName>
</protein>
<feature type="region of interest" description="Disordered" evidence="1">
    <location>
        <begin position="305"/>
        <end position="354"/>
    </location>
</feature>
<dbReference type="GO" id="GO:0006113">
    <property type="term" value="P:fermentation"/>
    <property type="evidence" value="ECO:0007669"/>
    <property type="project" value="InterPro"/>
</dbReference>
<dbReference type="EMBL" id="LR877145">
    <property type="protein sequence ID" value="CAD2212658.1"/>
    <property type="molecule type" value="Genomic_DNA"/>
</dbReference>
<dbReference type="OrthoDB" id="10051416at2759"/>
<dbReference type="InterPro" id="IPR029636">
    <property type="entry name" value="Csf1"/>
</dbReference>
<proteinExistence type="predicted"/>
<feature type="region of interest" description="Disordered" evidence="1">
    <location>
        <begin position="266"/>
        <end position="288"/>
    </location>
</feature>
<feature type="compositionally biased region" description="Low complexity" evidence="1">
    <location>
        <begin position="317"/>
        <end position="327"/>
    </location>
</feature>
<name>A0A7G2BYR7_9TRYP</name>
<keyword evidence="3" id="KW-1185">Reference proteome</keyword>
<evidence type="ECO:0000256" key="1">
    <source>
        <dbReference type="SAM" id="MobiDB-lite"/>
    </source>
</evidence>
<evidence type="ECO:0000313" key="3">
    <source>
        <dbReference type="Proteomes" id="UP000515908"/>
    </source>
</evidence>
<feature type="compositionally biased region" description="Polar residues" evidence="1">
    <location>
        <begin position="1768"/>
        <end position="1782"/>
    </location>
</feature>
<organism evidence="2 3">
    <name type="scientific">Angomonas deanei</name>
    <dbReference type="NCBI Taxonomy" id="59799"/>
    <lineage>
        <taxon>Eukaryota</taxon>
        <taxon>Discoba</taxon>
        <taxon>Euglenozoa</taxon>
        <taxon>Kinetoplastea</taxon>
        <taxon>Metakinetoplastina</taxon>
        <taxon>Trypanosomatida</taxon>
        <taxon>Trypanosomatidae</taxon>
        <taxon>Strigomonadinae</taxon>
        <taxon>Angomonas</taxon>
    </lineage>
</organism>
<feature type="region of interest" description="Disordered" evidence="1">
    <location>
        <begin position="21"/>
        <end position="51"/>
    </location>
</feature>